<dbReference type="EC" id="3.1.3.-" evidence="1"/>
<accession>A0ABW5SUT4</accession>
<dbReference type="InterPro" id="IPR023214">
    <property type="entry name" value="HAD_sf"/>
</dbReference>
<dbReference type="InterPro" id="IPR036412">
    <property type="entry name" value="HAD-like_sf"/>
</dbReference>
<name>A0ABW5SUT4_9BACL</name>
<dbReference type="RefSeq" id="WP_379265030.1">
    <property type="nucleotide sequence ID" value="NZ_JBHUMJ010000011.1"/>
</dbReference>
<proteinExistence type="predicted"/>
<keyword evidence="2" id="KW-1185">Reference proteome</keyword>
<dbReference type="PANTHER" id="PTHR10000:SF8">
    <property type="entry name" value="HAD SUPERFAMILY HYDROLASE-LIKE, TYPE 3"/>
    <property type="match status" value="1"/>
</dbReference>
<dbReference type="EMBL" id="JBHUMJ010000011">
    <property type="protein sequence ID" value="MFD2703524.1"/>
    <property type="molecule type" value="Genomic_DNA"/>
</dbReference>
<dbReference type="Proteomes" id="UP001597540">
    <property type="component" value="Unassembled WGS sequence"/>
</dbReference>
<dbReference type="PANTHER" id="PTHR10000">
    <property type="entry name" value="PHOSPHOSERINE PHOSPHATASE"/>
    <property type="match status" value="1"/>
</dbReference>
<reference evidence="2" key="1">
    <citation type="journal article" date="2019" name="Int. J. Syst. Evol. Microbiol.">
        <title>The Global Catalogue of Microorganisms (GCM) 10K type strain sequencing project: providing services to taxonomists for standard genome sequencing and annotation.</title>
        <authorList>
            <consortium name="The Broad Institute Genomics Platform"/>
            <consortium name="The Broad Institute Genome Sequencing Center for Infectious Disease"/>
            <person name="Wu L."/>
            <person name="Ma J."/>
        </authorList>
    </citation>
    <scope>NUCLEOTIDE SEQUENCE [LARGE SCALE GENOMIC DNA]</scope>
    <source>
        <strain evidence="2">KCTC 33849</strain>
    </source>
</reference>
<protein>
    <submittedName>
        <fullName evidence="1">Cof-type HAD-IIB family hydrolase</fullName>
        <ecNumber evidence="1">3.1.3.-</ecNumber>
    </submittedName>
</protein>
<dbReference type="NCBIfam" id="TIGR00099">
    <property type="entry name" value="Cof-subfamily"/>
    <property type="match status" value="1"/>
</dbReference>
<gene>
    <name evidence="1" type="ORF">ACFSVM_24110</name>
</gene>
<evidence type="ECO:0000313" key="1">
    <source>
        <dbReference type="EMBL" id="MFD2703524.1"/>
    </source>
</evidence>
<dbReference type="SFLD" id="SFLDG01140">
    <property type="entry name" value="C2.B:_Phosphomannomutase_and_P"/>
    <property type="match status" value="1"/>
</dbReference>
<dbReference type="Gene3D" id="3.40.50.1000">
    <property type="entry name" value="HAD superfamily/HAD-like"/>
    <property type="match status" value="1"/>
</dbReference>
<dbReference type="GO" id="GO:0016787">
    <property type="term" value="F:hydrolase activity"/>
    <property type="evidence" value="ECO:0007669"/>
    <property type="project" value="UniProtKB-KW"/>
</dbReference>
<dbReference type="CDD" id="cd07516">
    <property type="entry name" value="HAD_Pase"/>
    <property type="match status" value="1"/>
</dbReference>
<evidence type="ECO:0000313" key="2">
    <source>
        <dbReference type="Proteomes" id="UP001597540"/>
    </source>
</evidence>
<dbReference type="InterPro" id="IPR000150">
    <property type="entry name" value="Cof"/>
</dbReference>
<dbReference type="Pfam" id="PF08282">
    <property type="entry name" value="Hydrolase_3"/>
    <property type="match status" value="1"/>
</dbReference>
<comment type="caution">
    <text evidence="1">The sequence shown here is derived from an EMBL/GenBank/DDBJ whole genome shotgun (WGS) entry which is preliminary data.</text>
</comment>
<sequence>MYKLLALDMDGTLLDPSKRITESVHASLRALMNKDILVTIASGRFPASVWLHAQAADMNARLIALNGAVIMDEASGELIHGIPLPAPDLLRLVHLAESRGAYVHFYGYNVLYVKELNEMNMRWPLANVVVQPDKPLTEEHYQEQAGYIQVQPVGDLHAFARTSASPIYKATVICDSPDQIEGLMDELYEWGCFTITRTGRRRFDVNAQGVCKRAALEHVTRYYSLHPSEVAAAGDYDNDLSMLQWAGLGIAMGNAKDSIKQAADVVTLSNEEDGITYAVKNYLLPTQSKYEDKRSSNIL</sequence>
<dbReference type="Gene3D" id="3.30.1240.10">
    <property type="match status" value="1"/>
</dbReference>
<dbReference type="SFLD" id="SFLDS00003">
    <property type="entry name" value="Haloacid_Dehalogenase"/>
    <property type="match status" value="1"/>
</dbReference>
<dbReference type="SUPFAM" id="SSF56784">
    <property type="entry name" value="HAD-like"/>
    <property type="match status" value="1"/>
</dbReference>
<keyword evidence="1" id="KW-0378">Hydrolase</keyword>
<organism evidence="1 2">
    <name type="scientific">Paenibacillus shunpengii</name>
    <dbReference type="NCBI Taxonomy" id="2054424"/>
    <lineage>
        <taxon>Bacteria</taxon>
        <taxon>Bacillati</taxon>
        <taxon>Bacillota</taxon>
        <taxon>Bacilli</taxon>
        <taxon>Bacillales</taxon>
        <taxon>Paenibacillaceae</taxon>
        <taxon>Paenibacillus</taxon>
    </lineage>
</organism>